<dbReference type="GO" id="GO:0042626">
    <property type="term" value="F:ATPase-coupled transmembrane transporter activity"/>
    <property type="evidence" value="ECO:0007669"/>
    <property type="project" value="TreeGrafter"/>
</dbReference>
<protein>
    <submittedName>
        <fullName evidence="1">ABC multidrug transporter MDR1</fullName>
    </submittedName>
</protein>
<dbReference type="Gene3D" id="3.40.50.300">
    <property type="entry name" value="P-loop containing nucleotide triphosphate hydrolases"/>
    <property type="match status" value="1"/>
</dbReference>
<dbReference type="EMBL" id="LFIV01000191">
    <property type="protein sequence ID" value="KZL66018.1"/>
    <property type="molecule type" value="Genomic_DNA"/>
</dbReference>
<dbReference type="InterPro" id="IPR027417">
    <property type="entry name" value="P-loop_NTPase"/>
</dbReference>
<reference evidence="1 2" key="1">
    <citation type="submission" date="2015-06" db="EMBL/GenBank/DDBJ databases">
        <title>Survival trade-offs in plant roots during colonization by closely related pathogenic and mutualistic fungi.</title>
        <authorList>
            <person name="Hacquard S."/>
            <person name="Kracher B."/>
            <person name="Hiruma K."/>
            <person name="Weinman A."/>
            <person name="Muench P."/>
            <person name="Garrido Oter R."/>
            <person name="Ver Loren van Themaat E."/>
            <person name="Dallerey J.-F."/>
            <person name="Damm U."/>
            <person name="Henrissat B."/>
            <person name="Lespinet O."/>
            <person name="Thon M."/>
            <person name="Kemen E."/>
            <person name="McHardy A.C."/>
            <person name="Schulze-Lefert P."/>
            <person name="O'Connell R.J."/>
        </authorList>
    </citation>
    <scope>NUCLEOTIDE SEQUENCE [LARGE SCALE GENOMIC DNA]</scope>
    <source>
        <strain evidence="1 2">0861</strain>
    </source>
</reference>
<evidence type="ECO:0000313" key="2">
    <source>
        <dbReference type="Proteomes" id="UP000076552"/>
    </source>
</evidence>
<keyword evidence="2" id="KW-1185">Reference proteome</keyword>
<dbReference type="STRING" id="708197.A0A166NSP3"/>
<dbReference type="InterPro" id="IPR039421">
    <property type="entry name" value="Type_1_exporter"/>
</dbReference>
<dbReference type="GO" id="GO:0016020">
    <property type="term" value="C:membrane"/>
    <property type="evidence" value="ECO:0007669"/>
    <property type="project" value="TreeGrafter"/>
</dbReference>
<dbReference type="PANTHER" id="PTHR24221">
    <property type="entry name" value="ATP-BINDING CASSETTE SUB-FAMILY B"/>
    <property type="match status" value="1"/>
</dbReference>
<gene>
    <name evidence="1" type="ORF">CT0861_05995</name>
</gene>
<comment type="caution">
    <text evidence="1">The sequence shown here is derived from an EMBL/GenBank/DDBJ whole genome shotgun (WGS) entry which is preliminary data.</text>
</comment>
<name>A0A166NSP3_9PEZI</name>
<proteinExistence type="predicted"/>
<sequence length="82" mass="8882">MTEEGIMGACKQTNIYDFIVSLPNGLLFLVDQATSALDIQSEKALANGRIPTPVACRLSTIEDADIVFVFFAGRMVESAREA</sequence>
<dbReference type="PANTHER" id="PTHR24221:SF503">
    <property type="entry name" value="MITOCHONDRIAL POTASSIUM CHANNEL ATP-BINDING SUBUNIT"/>
    <property type="match status" value="1"/>
</dbReference>
<accession>A0A166NSP3</accession>
<dbReference type="SUPFAM" id="SSF52540">
    <property type="entry name" value="P-loop containing nucleoside triphosphate hydrolases"/>
    <property type="match status" value="1"/>
</dbReference>
<dbReference type="Proteomes" id="UP000076552">
    <property type="component" value="Unassembled WGS sequence"/>
</dbReference>
<dbReference type="AlphaFoldDB" id="A0A166NSP3"/>
<organism evidence="1 2">
    <name type="scientific">Colletotrichum tofieldiae</name>
    <dbReference type="NCBI Taxonomy" id="708197"/>
    <lineage>
        <taxon>Eukaryota</taxon>
        <taxon>Fungi</taxon>
        <taxon>Dikarya</taxon>
        <taxon>Ascomycota</taxon>
        <taxon>Pezizomycotina</taxon>
        <taxon>Sordariomycetes</taxon>
        <taxon>Hypocreomycetidae</taxon>
        <taxon>Glomerellales</taxon>
        <taxon>Glomerellaceae</taxon>
        <taxon>Colletotrichum</taxon>
        <taxon>Colletotrichum spaethianum species complex</taxon>
    </lineage>
</organism>
<evidence type="ECO:0000313" key="1">
    <source>
        <dbReference type="EMBL" id="KZL66018.1"/>
    </source>
</evidence>